<sequence>MDDGFHDRGFPRSFLQIEICLKLRHNGQTAYRQIPIVPI</sequence>
<dbReference type="HOGENOM" id="CLU_3310956_0_0_9"/>
<evidence type="ECO:0000313" key="2">
    <source>
        <dbReference type="Proteomes" id="UP000005950"/>
    </source>
</evidence>
<name>B9Y6R9_9FIRM</name>
<gene>
    <name evidence="1" type="ORF">HOLDEFILI_01512</name>
</gene>
<comment type="caution">
    <text evidence="1">The sequence shown here is derived from an EMBL/GenBank/DDBJ whole genome shotgun (WGS) entry which is preliminary data.</text>
</comment>
<proteinExistence type="predicted"/>
<accession>B9Y6R9</accession>
<reference evidence="1 2" key="2">
    <citation type="submission" date="2009-02" db="EMBL/GenBank/DDBJ databases">
        <title>Draft genome sequence of Holdemania filiformis DSM 12042.</title>
        <authorList>
            <person name="Sudarsanam P."/>
            <person name="Ley R."/>
            <person name="Guruge J."/>
            <person name="Turnbaugh P.J."/>
            <person name="Mahowald M."/>
            <person name="Liep D."/>
            <person name="Gordon J."/>
        </authorList>
    </citation>
    <scope>NUCLEOTIDE SEQUENCE [LARGE SCALE GENOMIC DNA]</scope>
    <source>
        <strain evidence="1 2">DSM 12042</strain>
    </source>
</reference>
<dbReference type="Proteomes" id="UP000005950">
    <property type="component" value="Unassembled WGS sequence"/>
</dbReference>
<reference evidence="1 2" key="1">
    <citation type="submission" date="2008-12" db="EMBL/GenBank/DDBJ databases">
        <authorList>
            <person name="Fulton L."/>
            <person name="Clifton S."/>
            <person name="Fulton B."/>
            <person name="Xu J."/>
            <person name="Minx P."/>
            <person name="Pepin K.H."/>
            <person name="Johnson M."/>
            <person name="Bhonagiri V."/>
            <person name="Nash W.E."/>
            <person name="Mardis E.R."/>
            <person name="Wilson R.K."/>
        </authorList>
    </citation>
    <scope>NUCLEOTIDE SEQUENCE [LARGE SCALE GENOMIC DNA]</scope>
    <source>
        <strain evidence="1 2">DSM 12042</strain>
    </source>
</reference>
<protein>
    <submittedName>
        <fullName evidence="1">Uncharacterized protein</fullName>
    </submittedName>
</protein>
<dbReference type="STRING" id="545696.HOLDEFILI_01512"/>
<dbReference type="AlphaFoldDB" id="B9Y6R9"/>
<dbReference type="EMBL" id="ACCF01000084">
    <property type="protein sequence ID" value="EEF68339.1"/>
    <property type="molecule type" value="Genomic_DNA"/>
</dbReference>
<organism evidence="1 2">
    <name type="scientific">Holdemania filiformis DSM 12042</name>
    <dbReference type="NCBI Taxonomy" id="545696"/>
    <lineage>
        <taxon>Bacteria</taxon>
        <taxon>Bacillati</taxon>
        <taxon>Bacillota</taxon>
        <taxon>Erysipelotrichia</taxon>
        <taxon>Erysipelotrichales</taxon>
        <taxon>Erysipelotrichaceae</taxon>
        <taxon>Holdemania</taxon>
    </lineage>
</organism>
<evidence type="ECO:0000313" key="1">
    <source>
        <dbReference type="EMBL" id="EEF68339.1"/>
    </source>
</evidence>